<dbReference type="AlphaFoldDB" id="A0AAX4F608"/>
<name>A0AAX4F608_9GAMM</name>
<dbReference type="RefSeq" id="WP_316395061.1">
    <property type="nucleotide sequence ID" value="NZ_CP136339.1"/>
</dbReference>
<feature type="domain" description="IraD/Gp25-like" evidence="1">
    <location>
        <begin position="12"/>
        <end position="92"/>
    </location>
</feature>
<reference evidence="2" key="1">
    <citation type="submission" date="2023-10" db="EMBL/GenBank/DDBJ databases">
        <title>Clonality and diversity in the soft rot Dickeya solani phytopathogen.</title>
        <authorList>
            <person name="Pedron J."/>
            <person name="Van Gijsegem F."/>
            <person name="Portier P."/>
            <person name="Taghouti G."/>
        </authorList>
    </citation>
    <scope>NUCLEOTIDE SEQUENCE</scope>
    <source>
        <strain evidence="2">CFBP5647</strain>
    </source>
</reference>
<evidence type="ECO:0000313" key="3">
    <source>
        <dbReference type="Proteomes" id="UP001304423"/>
    </source>
</evidence>
<organism evidence="2 3">
    <name type="scientific">Dickeya solani</name>
    <dbReference type="NCBI Taxonomy" id="1089444"/>
    <lineage>
        <taxon>Bacteria</taxon>
        <taxon>Pseudomonadati</taxon>
        <taxon>Pseudomonadota</taxon>
        <taxon>Gammaproteobacteria</taxon>
        <taxon>Enterobacterales</taxon>
        <taxon>Pectobacteriaceae</taxon>
        <taxon>Dickeya</taxon>
    </lineage>
</organism>
<dbReference type="SUPFAM" id="SSF160719">
    <property type="entry name" value="gpW/gp25-like"/>
    <property type="match status" value="1"/>
</dbReference>
<evidence type="ECO:0000313" key="2">
    <source>
        <dbReference type="EMBL" id="WOA54926.1"/>
    </source>
</evidence>
<dbReference type="Pfam" id="PF04965">
    <property type="entry name" value="GPW_gp25"/>
    <property type="match status" value="1"/>
</dbReference>
<proteinExistence type="predicted"/>
<protein>
    <submittedName>
        <fullName evidence="2">GPW/gp25 family protein</fullName>
    </submittedName>
</protein>
<dbReference type="InterPro" id="IPR007048">
    <property type="entry name" value="IraD/Gp25-like"/>
</dbReference>
<dbReference type="Gene3D" id="3.10.450.40">
    <property type="match status" value="1"/>
</dbReference>
<accession>A0AAX4F608</accession>
<evidence type="ECO:0000259" key="1">
    <source>
        <dbReference type="Pfam" id="PF04965"/>
    </source>
</evidence>
<dbReference type="Proteomes" id="UP001304423">
    <property type="component" value="Chromosome"/>
</dbReference>
<gene>
    <name evidence="2" type="ORF">RXA29_09235</name>
</gene>
<sequence>MNTRTGAAIADVEHIRQSIIDILTTPEGSRLMRRDYGSRLFSLIDQPFNEVLRLRMISAVYSALMRWEPRIVPTRIVLGAPAAGRATMTIAGRRTDSDALFSAEVTL</sequence>
<dbReference type="EMBL" id="CP136339">
    <property type="protein sequence ID" value="WOA54926.1"/>
    <property type="molecule type" value="Genomic_DNA"/>
</dbReference>